<evidence type="ECO:0000256" key="2">
    <source>
        <dbReference type="ARBA" id="ARBA00022448"/>
    </source>
</evidence>
<dbReference type="InterPro" id="IPR017871">
    <property type="entry name" value="ABC_transporter-like_CS"/>
</dbReference>
<proteinExistence type="inferred from homology"/>
<comment type="similarity">
    <text evidence="1">Belongs to the ABC transporter superfamily.</text>
</comment>
<dbReference type="SUPFAM" id="SSF52540">
    <property type="entry name" value="P-loop containing nucleoside triphosphate hydrolases"/>
    <property type="match status" value="1"/>
</dbReference>
<comment type="function">
    <text evidence="6">Part of the ABC transporter complex HmuTUV involved in hemin import. Responsible for energy coupling to the transport system.</text>
</comment>
<dbReference type="InterPro" id="IPR003439">
    <property type="entry name" value="ABC_transporter-like_ATP-bd"/>
</dbReference>
<protein>
    <submittedName>
        <fullName evidence="8">ABC transporter ATP-binding protein</fullName>
    </submittedName>
</protein>
<dbReference type="EMBL" id="VCMV01000010">
    <property type="protein sequence ID" value="KAB0267910.1"/>
    <property type="molecule type" value="Genomic_DNA"/>
</dbReference>
<keyword evidence="2" id="KW-0813">Transport</keyword>
<feature type="domain" description="ABC transporter" evidence="7">
    <location>
        <begin position="4"/>
        <end position="239"/>
    </location>
</feature>
<name>A0A5N3PDX7_9HYPH</name>
<dbReference type="InterPro" id="IPR003593">
    <property type="entry name" value="AAA+_ATPase"/>
</dbReference>
<keyword evidence="3" id="KW-0547">Nucleotide-binding</keyword>
<dbReference type="RefSeq" id="WP_150942890.1">
    <property type="nucleotide sequence ID" value="NZ_VCMV01000010.1"/>
</dbReference>
<keyword evidence="5" id="KW-1278">Translocase</keyword>
<comment type="caution">
    <text evidence="8">The sequence shown here is derived from an EMBL/GenBank/DDBJ whole genome shotgun (WGS) entry which is preliminary data.</text>
</comment>
<organism evidence="8 9">
    <name type="scientific">Microvirga brassicacearum</name>
    <dbReference type="NCBI Taxonomy" id="2580413"/>
    <lineage>
        <taxon>Bacteria</taxon>
        <taxon>Pseudomonadati</taxon>
        <taxon>Pseudomonadota</taxon>
        <taxon>Alphaproteobacteria</taxon>
        <taxon>Hyphomicrobiales</taxon>
        <taxon>Methylobacteriaceae</taxon>
        <taxon>Microvirga</taxon>
    </lineage>
</organism>
<dbReference type="Pfam" id="PF00005">
    <property type="entry name" value="ABC_tran"/>
    <property type="match status" value="1"/>
</dbReference>
<reference evidence="8 9" key="1">
    <citation type="journal article" date="2019" name="Microorganisms">
        <title>Genome Insights into the Novel Species Microvirga brassicacearum, a Rapeseed Endophyte with Biotechnological Potential.</title>
        <authorList>
            <person name="Jimenez-Gomez A."/>
            <person name="Saati-Santamaria Z."/>
            <person name="Igual J.M."/>
            <person name="Rivas R."/>
            <person name="Mateos P.F."/>
            <person name="Garcia-Fraile P."/>
        </authorList>
    </citation>
    <scope>NUCLEOTIDE SEQUENCE [LARGE SCALE GENOMIC DNA]</scope>
    <source>
        <strain evidence="8 9">CDVBN77</strain>
    </source>
</reference>
<accession>A0A5N3PDX7</accession>
<dbReference type="PROSITE" id="PS50893">
    <property type="entry name" value="ABC_TRANSPORTER_2"/>
    <property type="match status" value="1"/>
</dbReference>
<keyword evidence="4 8" id="KW-0067">ATP-binding</keyword>
<dbReference type="PANTHER" id="PTHR42794">
    <property type="entry name" value="HEMIN IMPORT ATP-BINDING PROTEIN HMUV"/>
    <property type="match status" value="1"/>
</dbReference>
<dbReference type="PANTHER" id="PTHR42794:SF1">
    <property type="entry name" value="HEMIN IMPORT ATP-BINDING PROTEIN HMUV"/>
    <property type="match status" value="1"/>
</dbReference>
<sequence>MTALVTRELSVRLGHQNALAGIDLALESGRFTVVIGPNGAGKTTLLRSLAGLLSPTHGAVLLNDAPLSRLRGSERAKTIAYLAQSGSIAWPLPVRDVVALGRLPHEEKPDALSPVGREAVAGAIAAVGLKGFETRPATELSGGERARVLLARALATQAPVLLVDEPVASLDPRHELVVLEVLKAHAAAGALVVAIMHNLTLAARFADEIVLLDGGRLQAHAPPGEVFTEAQLAASFGIAAHITREAGGLVVVAERPLDPP</sequence>
<evidence type="ECO:0000313" key="9">
    <source>
        <dbReference type="Proteomes" id="UP000325684"/>
    </source>
</evidence>
<evidence type="ECO:0000259" key="7">
    <source>
        <dbReference type="PROSITE" id="PS50893"/>
    </source>
</evidence>
<evidence type="ECO:0000256" key="1">
    <source>
        <dbReference type="ARBA" id="ARBA00005417"/>
    </source>
</evidence>
<dbReference type="Proteomes" id="UP000325684">
    <property type="component" value="Unassembled WGS sequence"/>
</dbReference>
<dbReference type="InterPro" id="IPR027417">
    <property type="entry name" value="P-loop_NTPase"/>
</dbReference>
<dbReference type="GO" id="GO:0005524">
    <property type="term" value="F:ATP binding"/>
    <property type="evidence" value="ECO:0007669"/>
    <property type="project" value="UniProtKB-KW"/>
</dbReference>
<gene>
    <name evidence="8" type="ORF">FEZ63_06805</name>
</gene>
<dbReference type="SMART" id="SM00382">
    <property type="entry name" value="AAA"/>
    <property type="match status" value="1"/>
</dbReference>
<dbReference type="AlphaFoldDB" id="A0A5N3PDX7"/>
<dbReference type="CDD" id="cd03214">
    <property type="entry name" value="ABC_Iron-Siderophores_B12_Hemin"/>
    <property type="match status" value="1"/>
</dbReference>
<keyword evidence="9" id="KW-1185">Reference proteome</keyword>
<evidence type="ECO:0000256" key="3">
    <source>
        <dbReference type="ARBA" id="ARBA00022741"/>
    </source>
</evidence>
<dbReference type="OrthoDB" id="9810077at2"/>
<evidence type="ECO:0000313" key="8">
    <source>
        <dbReference type="EMBL" id="KAB0267910.1"/>
    </source>
</evidence>
<dbReference type="Gene3D" id="3.40.50.300">
    <property type="entry name" value="P-loop containing nucleotide triphosphate hydrolases"/>
    <property type="match status" value="1"/>
</dbReference>
<dbReference type="PROSITE" id="PS00211">
    <property type="entry name" value="ABC_TRANSPORTER_1"/>
    <property type="match status" value="1"/>
</dbReference>
<evidence type="ECO:0000256" key="5">
    <source>
        <dbReference type="ARBA" id="ARBA00022967"/>
    </source>
</evidence>
<evidence type="ECO:0000256" key="4">
    <source>
        <dbReference type="ARBA" id="ARBA00022840"/>
    </source>
</evidence>
<dbReference type="GO" id="GO:0016887">
    <property type="term" value="F:ATP hydrolysis activity"/>
    <property type="evidence" value="ECO:0007669"/>
    <property type="project" value="InterPro"/>
</dbReference>
<evidence type="ECO:0000256" key="6">
    <source>
        <dbReference type="ARBA" id="ARBA00037066"/>
    </source>
</evidence>